<dbReference type="PROSITE" id="PS51910">
    <property type="entry name" value="GH18_2"/>
    <property type="match status" value="1"/>
</dbReference>
<dbReference type="GO" id="GO:0005975">
    <property type="term" value="P:carbohydrate metabolic process"/>
    <property type="evidence" value="ECO:0007669"/>
    <property type="project" value="InterPro"/>
</dbReference>
<dbReference type="SUPFAM" id="SSF55383">
    <property type="entry name" value="Copper amine oxidase, domain N"/>
    <property type="match status" value="1"/>
</dbReference>
<keyword evidence="3" id="KW-0378">Hydrolase</keyword>
<protein>
    <submittedName>
        <fullName evidence="3">Glycosyl hydrolase</fullName>
    </submittedName>
</protein>
<dbReference type="EMBL" id="CP034248">
    <property type="protein sequence ID" value="AZK45466.1"/>
    <property type="molecule type" value="Genomic_DNA"/>
</dbReference>
<evidence type="ECO:0000259" key="2">
    <source>
        <dbReference type="PROSITE" id="PS51910"/>
    </source>
</evidence>
<evidence type="ECO:0000256" key="1">
    <source>
        <dbReference type="SAM" id="SignalP"/>
    </source>
</evidence>
<dbReference type="GO" id="GO:0016787">
    <property type="term" value="F:hydrolase activity"/>
    <property type="evidence" value="ECO:0007669"/>
    <property type="project" value="UniProtKB-KW"/>
</dbReference>
<sequence>MKKVGKLMLAAAIWIGTLSGIMSQPQQVYANVPIQIMLDGYPLQFPAEPIIKEGTTLVPFRVISEALGIQVIWNAKSKSISAIKGTGPNAVRVQLTLDSKKSSVNGAPVDLAVAPQMVDGHTLIPLSFFSQQFGAQVSWNQKTRTVSILSPKQRMYTMGFYAISSFSDVAMIPILDSIAFGWSRIDENGKFTLNGKDFKWPLPAGNTTPEVLVSEAARSRTLPYLMVYSGDVNGELTKIIENADARKQAISEMVGAAKSNQFQGILLDFEGLGLTTDKTRTRASFTAFVKEISLQAKSENLKLALALHPLNSSYQGYDYKALGQIVDEIVIMAYDYRSGGKSGQPEPADKVDEAIRLALKETKKNKLVLGLNMNSENTKSVNTLIGLAKRYDLKGIAIWRLGLVSSEEWTQMQKSIEFKN</sequence>
<reference evidence="3 4" key="1">
    <citation type="submission" date="2018-11" db="EMBL/GenBank/DDBJ databases">
        <title>Genome sequencing of Paenibacillus lentus DSM25539(T).</title>
        <authorList>
            <person name="Kook J.-K."/>
            <person name="Park S.-N."/>
            <person name="Lim Y.K."/>
        </authorList>
    </citation>
    <scope>NUCLEOTIDE SEQUENCE [LARGE SCALE GENOMIC DNA]</scope>
    <source>
        <strain evidence="3 4">DSM 25539</strain>
    </source>
</reference>
<proteinExistence type="predicted"/>
<name>A0A3Q8S9D2_9BACL</name>
<dbReference type="InterPro" id="IPR036582">
    <property type="entry name" value="Mao_N_sf"/>
</dbReference>
<accession>A0A3Q8S9D2</accession>
<gene>
    <name evidence="3" type="ORF">EIM92_04030</name>
</gene>
<feature type="chain" id="PRO_5018599551" evidence="1">
    <location>
        <begin position="31"/>
        <end position="420"/>
    </location>
</feature>
<dbReference type="SUPFAM" id="SSF51445">
    <property type="entry name" value="(Trans)glycosidases"/>
    <property type="match status" value="1"/>
</dbReference>
<evidence type="ECO:0000313" key="4">
    <source>
        <dbReference type="Proteomes" id="UP000273145"/>
    </source>
</evidence>
<dbReference type="Proteomes" id="UP000273145">
    <property type="component" value="Chromosome"/>
</dbReference>
<dbReference type="PANTHER" id="PTHR46066:SF2">
    <property type="entry name" value="CHITINASE DOMAIN-CONTAINING PROTEIN 1"/>
    <property type="match status" value="1"/>
</dbReference>
<dbReference type="OrthoDB" id="9769314at2"/>
<evidence type="ECO:0000313" key="3">
    <source>
        <dbReference type="EMBL" id="AZK45466.1"/>
    </source>
</evidence>
<dbReference type="Gene3D" id="3.20.20.80">
    <property type="entry name" value="Glycosidases"/>
    <property type="match status" value="1"/>
</dbReference>
<dbReference type="Pfam" id="PF07833">
    <property type="entry name" value="Cu_amine_oxidN1"/>
    <property type="match status" value="1"/>
</dbReference>
<keyword evidence="4" id="KW-1185">Reference proteome</keyword>
<organism evidence="3 4">
    <name type="scientific">Paenibacillus lentus</name>
    <dbReference type="NCBI Taxonomy" id="1338368"/>
    <lineage>
        <taxon>Bacteria</taxon>
        <taxon>Bacillati</taxon>
        <taxon>Bacillota</taxon>
        <taxon>Bacilli</taxon>
        <taxon>Bacillales</taxon>
        <taxon>Paenibacillaceae</taxon>
        <taxon>Paenibacillus</taxon>
    </lineage>
</organism>
<keyword evidence="1" id="KW-0732">Signal</keyword>
<dbReference type="PANTHER" id="PTHR46066">
    <property type="entry name" value="CHITINASE DOMAIN-CONTAINING PROTEIN 1 FAMILY MEMBER"/>
    <property type="match status" value="1"/>
</dbReference>
<dbReference type="InterPro" id="IPR012854">
    <property type="entry name" value="Cu_amine_oxidase-like_N"/>
</dbReference>
<feature type="domain" description="GH18" evidence="2">
    <location>
        <begin position="143"/>
        <end position="419"/>
    </location>
</feature>
<dbReference type="InterPro" id="IPR017853">
    <property type="entry name" value="GH"/>
</dbReference>
<dbReference type="KEGG" id="plen:EIM92_04030"/>
<dbReference type="Gene3D" id="3.30.457.10">
    <property type="entry name" value="Copper amine oxidase-like, N-terminal domain"/>
    <property type="match status" value="1"/>
</dbReference>
<dbReference type="InterPro" id="IPR001223">
    <property type="entry name" value="Glyco_hydro18_cat"/>
</dbReference>
<dbReference type="RefSeq" id="WP_125081584.1">
    <property type="nucleotide sequence ID" value="NZ_CP034248.1"/>
</dbReference>
<dbReference type="Pfam" id="PF00704">
    <property type="entry name" value="Glyco_hydro_18"/>
    <property type="match status" value="1"/>
</dbReference>
<feature type="signal peptide" evidence="1">
    <location>
        <begin position="1"/>
        <end position="30"/>
    </location>
</feature>
<dbReference type="AlphaFoldDB" id="A0A3Q8S9D2"/>